<gene>
    <name evidence="1" type="ORF">HH304_20975</name>
</gene>
<evidence type="ECO:0000313" key="1">
    <source>
        <dbReference type="EMBL" id="NMM50896.1"/>
    </source>
</evidence>
<dbReference type="EMBL" id="JABBNU010000019">
    <property type="protein sequence ID" value="NMM50896.1"/>
    <property type="molecule type" value="Genomic_DNA"/>
</dbReference>
<dbReference type="RefSeq" id="WP_169685260.1">
    <property type="nucleotide sequence ID" value="NZ_JABBNU010000019.1"/>
</dbReference>
<evidence type="ECO:0000313" key="2">
    <source>
        <dbReference type="Proteomes" id="UP000559010"/>
    </source>
</evidence>
<dbReference type="AlphaFoldDB" id="A0A848J5B2"/>
<accession>A0A848J5B2</accession>
<comment type="caution">
    <text evidence="1">The sequence shown here is derived from an EMBL/GenBank/DDBJ whole genome shotgun (WGS) entry which is preliminary data.</text>
</comment>
<organism evidence="1 2">
    <name type="scientific">Marinigracilibium pacificum</name>
    <dbReference type="NCBI Taxonomy" id="2729599"/>
    <lineage>
        <taxon>Bacteria</taxon>
        <taxon>Pseudomonadati</taxon>
        <taxon>Bacteroidota</taxon>
        <taxon>Cytophagia</taxon>
        <taxon>Cytophagales</taxon>
        <taxon>Flammeovirgaceae</taxon>
        <taxon>Marinigracilibium</taxon>
    </lineage>
</organism>
<proteinExistence type="predicted"/>
<sequence>MKRNFLILLISLLIITCSKPSKQNIKTSETRIDSVNETTIISNPEKTAAESIKLPDSIVELYSGYWLNNDFLTQIEINKSVFDSKEYDGELFGFELDKTGLKTGETKVYGFTSHEGGYVIPIRWIDEFRCFTSTGFEDEISSIKMDVVIDSTNIIEFQFEDGTSEFYRKVSDQDSELRKILFKGIYEDSLANKYSFNTDGDISGFGGKNHYTVLYDFGEGLYYDVIFISENGNQANEDLYHYRINQDSLLLYEIKGEVPEYKIGELKYKLVKSKSLQQ</sequence>
<keyword evidence="2" id="KW-1185">Reference proteome</keyword>
<protein>
    <submittedName>
        <fullName evidence="1">Uncharacterized protein</fullName>
    </submittedName>
</protein>
<name>A0A848J5B2_9BACT</name>
<reference evidence="1 2" key="1">
    <citation type="submission" date="2020-04" db="EMBL/GenBank/DDBJ databases">
        <title>Flammeovirgaceae bacterium KN852 isolated from deep sea.</title>
        <authorList>
            <person name="Zhang D.-C."/>
        </authorList>
    </citation>
    <scope>NUCLEOTIDE SEQUENCE [LARGE SCALE GENOMIC DNA]</scope>
    <source>
        <strain evidence="1 2">KN852</strain>
    </source>
</reference>
<dbReference type="Proteomes" id="UP000559010">
    <property type="component" value="Unassembled WGS sequence"/>
</dbReference>